<evidence type="ECO:0000313" key="4">
    <source>
        <dbReference type="Proteomes" id="UP001271007"/>
    </source>
</evidence>
<dbReference type="SUPFAM" id="SSF53474">
    <property type="entry name" value="alpha/beta-Hydrolases"/>
    <property type="match status" value="1"/>
</dbReference>
<keyword evidence="4" id="KW-1185">Reference proteome</keyword>
<dbReference type="EMBL" id="JAWDJX010000002">
    <property type="protein sequence ID" value="KAK3058173.1"/>
    <property type="molecule type" value="Genomic_DNA"/>
</dbReference>
<organism evidence="3 4">
    <name type="scientific">Extremus antarcticus</name>
    <dbReference type="NCBI Taxonomy" id="702011"/>
    <lineage>
        <taxon>Eukaryota</taxon>
        <taxon>Fungi</taxon>
        <taxon>Dikarya</taxon>
        <taxon>Ascomycota</taxon>
        <taxon>Pezizomycotina</taxon>
        <taxon>Dothideomycetes</taxon>
        <taxon>Dothideomycetidae</taxon>
        <taxon>Mycosphaerellales</taxon>
        <taxon>Extremaceae</taxon>
        <taxon>Extremus</taxon>
    </lineage>
</organism>
<dbReference type="PANTHER" id="PTHR42977">
    <property type="entry name" value="HYDROLASE-RELATED"/>
    <property type="match status" value="1"/>
</dbReference>
<dbReference type="InterPro" id="IPR000639">
    <property type="entry name" value="Epox_hydrolase-like"/>
</dbReference>
<keyword evidence="1" id="KW-0378">Hydrolase</keyword>
<dbReference type="Pfam" id="PF00561">
    <property type="entry name" value="Abhydrolase_1"/>
    <property type="match status" value="1"/>
</dbReference>
<name>A0AAJ0GII6_9PEZI</name>
<feature type="domain" description="AB hydrolase-1" evidence="2">
    <location>
        <begin position="70"/>
        <end position="318"/>
    </location>
</feature>
<dbReference type="PRINTS" id="PR00412">
    <property type="entry name" value="EPOXHYDRLASE"/>
</dbReference>
<dbReference type="GO" id="GO:0004301">
    <property type="term" value="F:epoxide hydrolase activity"/>
    <property type="evidence" value="ECO:0007669"/>
    <property type="project" value="TreeGrafter"/>
</dbReference>
<dbReference type="InterPro" id="IPR000073">
    <property type="entry name" value="AB_hydrolase_1"/>
</dbReference>
<dbReference type="Gene3D" id="3.40.50.1820">
    <property type="entry name" value="alpha/beta hydrolase"/>
    <property type="match status" value="1"/>
</dbReference>
<dbReference type="InterPro" id="IPR029058">
    <property type="entry name" value="AB_hydrolase_fold"/>
</dbReference>
<reference evidence="3" key="1">
    <citation type="submission" date="2023-04" db="EMBL/GenBank/DDBJ databases">
        <title>Black Yeasts Isolated from many extreme environments.</title>
        <authorList>
            <person name="Coleine C."/>
            <person name="Stajich J.E."/>
            <person name="Selbmann L."/>
        </authorList>
    </citation>
    <scope>NUCLEOTIDE SEQUENCE</scope>
    <source>
        <strain evidence="3">CCFEE 5312</strain>
    </source>
</reference>
<gene>
    <name evidence="3" type="ORF">LTR09_001251</name>
</gene>
<dbReference type="InterPro" id="IPR051340">
    <property type="entry name" value="Haloalkane_dehalogenase"/>
</dbReference>
<sequence length="335" mass="38130">MVMIQSSYGINRIISIPHLPYFNKSETAMATSLSTTIPVSAPTYHDLAVQPSGLGKFSIHYIEAGEPTNPTVLLLHGFPSSSTQYRNLIPLLSDDYHVLAPDLPGYGLTQSPPDLAYTFDNLTAAISAWLIALNIESYAVYVFDYGAPVAWRLALANPDHIKAIISQNGNAYDAGFGHPFWTPIEKLWHNESNSLEDRDWLRDNYLTIPGTKGQYYTGFPEKDHELVNPVQYMTDYLMNLKGRENQERQLDLFFDYRTNLPLYPKVQQWFRESQVPLLACWGKNDVIFVWPGAEAFKRDLPEAEIHALDAGHFALETKRWEVARLIKAFLKKNKF</sequence>
<evidence type="ECO:0000313" key="3">
    <source>
        <dbReference type="EMBL" id="KAK3058173.1"/>
    </source>
</evidence>
<dbReference type="Proteomes" id="UP001271007">
    <property type="component" value="Unassembled WGS sequence"/>
</dbReference>
<comment type="caution">
    <text evidence="3">The sequence shown here is derived from an EMBL/GenBank/DDBJ whole genome shotgun (WGS) entry which is preliminary data.</text>
</comment>
<dbReference type="AlphaFoldDB" id="A0AAJ0GII6"/>
<accession>A0AAJ0GII6</accession>
<proteinExistence type="predicted"/>
<evidence type="ECO:0000259" key="2">
    <source>
        <dbReference type="Pfam" id="PF00561"/>
    </source>
</evidence>
<evidence type="ECO:0000256" key="1">
    <source>
        <dbReference type="ARBA" id="ARBA00022801"/>
    </source>
</evidence>
<protein>
    <recommendedName>
        <fullName evidence="2">AB hydrolase-1 domain-containing protein</fullName>
    </recommendedName>
</protein>
<dbReference type="PANTHER" id="PTHR42977:SF3">
    <property type="entry name" value="AB HYDROLASE-1 DOMAIN-CONTAINING PROTEIN"/>
    <property type="match status" value="1"/>
</dbReference>